<evidence type="ECO:0000256" key="1">
    <source>
        <dbReference type="ARBA" id="ARBA00001933"/>
    </source>
</evidence>
<dbReference type="InterPro" id="IPR001926">
    <property type="entry name" value="TrpB-like_PALP"/>
</dbReference>
<dbReference type="Gene3D" id="3.40.50.1100">
    <property type="match status" value="3"/>
</dbReference>
<dbReference type="PANTHER" id="PTHR42937:SF1">
    <property type="entry name" value="DIAMINOPROPIONATE AMMONIA-LYASE"/>
    <property type="match status" value="1"/>
</dbReference>
<comment type="caution">
    <text evidence="5">The sequence shown here is derived from an EMBL/GenBank/DDBJ whole genome shotgun (WGS) entry which is preliminary data.</text>
</comment>
<dbReference type="EC" id="4.3.1.15" evidence="5"/>
<dbReference type="GO" id="GO:0008838">
    <property type="term" value="F:diaminopropionate ammonia-lyase activity"/>
    <property type="evidence" value="ECO:0007669"/>
    <property type="project" value="UniProtKB-EC"/>
</dbReference>
<dbReference type="NCBIfam" id="NF006058">
    <property type="entry name" value="PRK08206.1"/>
    <property type="match status" value="1"/>
</dbReference>
<dbReference type="InterPro" id="IPR036052">
    <property type="entry name" value="TrpB-like_PALP_sf"/>
</dbReference>
<keyword evidence="6" id="KW-1185">Reference proteome</keyword>
<dbReference type="NCBIfam" id="TIGR01747">
    <property type="entry name" value="diampropi_NH3ly"/>
    <property type="match status" value="1"/>
</dbReference>
<evidence type="ECO:0000256" key="2">
    <source>
        <dbReference type="ARBA" id="ARBA00022898"/>
    </source>
</evidence>
<sequence>MAADEAERRSGINWKNGKRRKHMDKIQMAKGKLARGPLPAMFNSKHYQQVEAFHQTLKQYAPTPLINLSKLAEKLGIQAILVKDESHRFGLNAFKALGASYAVHRYLEQHPHTQPVFVTTTDGNHGKGVAWAALQAGCRAEIFMPKGTVASRVQAIEALGNAKVTVTEWGYDDTVRWTRDYAQRNGYVLVQDTVLEDYHEIPQNIVLGYTTMIREVVQQIEEQALAKPTHVFLQAGVGSMAGGVLGWLADTLKAEMPVASIIEATDSACVFASCPQGKLVSKAGITPTIMAGLNCGEVNPDLFPVLRDYAAFYFACVDEVTEAGMRQYADPLAGDTAIVAGESGAVGLGLLLSLCQDDQYQTMKQALGLDEHSVVLLLNTEGATDPDDYRRVVGRDPQTVGK</sequence>
<accession>A0A412G512</accession>
<dbReference type="InterPro" id="IPR010081">
    <property type="entry name" value="DiNH2opropionate_NH3_lyase"/>
</dbReference>
<protein>
    <submittedName>
        <fullName evidence="5">Diaminopropionate ammonia-lyase</fullName>
        <ecNumber evidence="5">4.3.1.15</ecNumber>
    </submittedName>
</protein>
<evidence type="ECO:0000259" key="4">
    <source>
        <dbReference type="Pfam" id="PF00291"/>
    </source>
</evidence>
<keyword evidence="5" id="KW-0456">Lyase</keyword>
<feature type="region of interest" description="Disordered" evidence="3">
    <location>
        <begin position="1"/>
        <end position="21"/>
    </location>
</feature>
<dbReference type="Proteomes" id="UP000284178">
    <property type="component" value="Unassembled WGS sequence"/>
</dbReference>
<name>A0A412G512_9FIRM</name>
<dbReference type="SUPFAM" id="SSF53686">
    <property type="entry name" value="Tryptophan synthase beta subunit-like PLP-dependent enzymes"/>
    <property type="match status" value="1"/>
</dbReference>
<organism evidence="5 6">
    <name type="scientific">Holdemania filiformis</name>
    <dbReference type="NCBI Taxonomy" id="61171"/>
    <lineage>
        <taxon>Bacteria</taxon>
        <taxon>Bacillati</taxon>
        <taxon>Bacillota</taxon>
        <taxon>Erysipelotrichia</taxon>
        <taxon>Erysipelotrichales</taxon>
        <taxon>Erysipelotrichaceae</taxon>
        <taxon>Holdemania</taxon>
    </lineage>
</organism>
<proteinExistence type="predicted"/>
<gene>
    <name evidence="5" type="ORF">DWY25_04035</name>
</gene>
<dbReference type="Pfam" id="PF00291">
    <property type="entry name" value="PALP"/>
    <property type="match status" value="1"/>
</dbReference>
<dbReference type="EMBL" id="QRUP01000003">
    <property type="protein sequence ID" value="RGR75917.1"/>
    <property type="molecule type" value="Genomic_DNA"/>
</dbReference>
<keyword evidence="2" id="KW-0663">Pyridoxal phosphate</keyword>
<evidence type="ECO:0000313" key="6">
    <source>
        <dbReference type="Proteomes" id="UP000284178"/>
    </source>
</evidence>
<reference evidence="5 6" key="1">
    <citation type="submission" date="2018-08" db="EMBL/GenBank/DDBJ databases">
        <title>A genome reference for cultivated species of the human gut microbiota.</title>
        <authorList>
            <person name="Zou Y."/>
            <person name="Xue W."/>
            <person name="Luo G."/>
        </authorList>
    </citation>
    <scope>NUCLEOTIDE SEQUENCE [LARGE SCALE GENOMIC DNA]</scope>
    <source>
        <strain evidence="5 6">AF24-29</strain>
    </source>
</reference>
<dbReference type="GO" id="GO:0030170">
    <property type="term" value="F:pyridoxal phosphate binding"/>
    <property type="evidence" value="ECO:0007669"/>
    <property type="project" value="InterPro"/>
</dbReference>
<evidence type="ECO:0000313" key="5">
    <source>
        <dbReference type="EMBL" id="RGR75917.1"/>
    </source>
</evidence>
<evidence type="ECO:0000256" key="3">
    <source>
        <dbReference type="SAM" id="MobiDB-lite"/>
    </source>
</evidence>
<dbReference type="PANTHER" id="PTHR42937">
    <property type="match status" value="1"/>
</dbReference>
<dbReference type="GO" id="GO:1901605">
    <property type="term" value="P:alpha-amino acid metabolic process"/>
    <property type="evidence" value="ECO:0007669"/>
    <property type="project" value="UniProtKB-ARBA"/>
</dbReference>
<dbReference type="AlphaFoldDB" id="A0A412G512"/>
<comment type="cofactor">
    <cofactor evidence="1">
        <name>pyridoxal 5'-phosphate</name>
        <dbReference type="ChEBI" id="CHEBI:597326"/>
    </cofactor>
</comment>
<feature type="compositionally biased region" description="Basic and acidic residues" evidence="3">
    <location>
        <begin position="1"/>
        <end position="10"/>
    </location>
</feature>
<feature type="domain" description="Tryptophan synthase beta chain-like PALP" evidence="4">
    <location>
        <begin position="59"/>
        <end position="355"/>
    </location>
</feature>
<dbReference type="CDD" id="cd00640">
    <property type="entry name" value="Trp-synth-beta_II"/>
    <property type="match status" value="1"/>
</dbReference>